<reference evidence="3" key="4">
    <citation type="journal article" date="2007" name="Genome Res.">
        <title>Curated Genome Annotation of Oryza sativa ssp. japonica and Comparative Genome Analysis with Arabidopsis thaliana.</title>
        <authorList>
            <consortium name="The Rice Annotation Project (RAP)"/>
            <person name="Itoh T."/>
            <person name="Tanaka T."/>
            <person name="Barrero R.A."/>
            <person name="Yamasaki C."/>
            <person name="Fujii Y."/>
            <person name="Hilton P.B."/>
            <person name="Antonio B.A."/>
            <person name="Aono H."/>
            <person name="Apweiler R."/>
            <person name="Bruskiewich R."/>
            <person name="Bureau T."/>
            <person name="Burr F."/>
            <person name="Costa de Oliveira A."/>
            <person name="Fuks G."/>
            <person name="Habara T."/>
            <person name="Haberer G."/>
            <person name="Han B."/>
            <person name="Harada E."/>
            <person name="Hiraki A.T."/>
            <person name="Hirochika H."/>
            <person name="Hoen D."/>
            <person name="Hokari H."/>
            <person name="Hosokawa S."/>
            <person name="Hsing Y."/>
            <person name="Ikawa H."/>
            <person name="Ikeo K."/>
            <person name="Imanishi T."/>
            <person name="Ito Y."/>
            <person name="Jaiswal P."/>
            <person name="Kanno M."/>
            <person name="Kawahara Y."/>
            <person name="Kawamura T."/>
            <person name="Kawashima H."/>
            <person name="Khurana J.P."/>
            <person name="Kikuchi S."/>
            <person name="Komatsu S."/>
            <person name="Koyanagi K.O."/>
            <person name="Kubooka H."/>
            <person name="Lieberherr D."/>
            <person name="Lin Y.C."/>
            <person name="Lonsdale D."/>
            <person name="Matsumoto T."/>
            <person name="Matsuya A."/>
            <person name="McCombie W.R."/>
            <person name="Messing J."/>
            <person name="Miyao A."/>
            <person name="Mulder N."/>
            <person name="Nagamura Y."/>
            <person name="Nam J."/>
            <person name="Namiki N."/>
            <person name="Numa H."/>
            <person name="Nurimoto S."/>
            <person name="O'donovan C."/>
            <person name="Ohyanagi H."/>
            <person name="Okido T."/>
            <person name="Oota S."/>
            <person name="Osato N."/>
            <person name="Palmer L.E."/>
            <person name="Quetier F."/>
            <person name="Raghuvanshi S."/>
            <person name="Saichi N."/>
            <person name="Sakai H."/>
            <person name="Sakai Y."/>
            <person name="Sakata K."/>
            <person name="Sakurai T."/>
            <person name="Sato F."/>
            <person name="Sato Y."/>
            <person name="Schoof H."/>
            <person name="Seki M."/>
            <person name="Shibata M."/>
            <person name="Shimizu Y."/>
            <person name="Shinozaki K."/>
            <person name="Shinso Y."/>
            <person name="Singh N.K."/>
            <person name="Smith-White B."/>
            <person name="Takeda J."/>
            <person name="Tanino M."/>
            <person name="Tatusova T."/>
            <person name="Thongjuea S."/>
            <person name="Todokoro F."/>
            <person name="Tsugane M."/>
            <person name="Tyagi A.K."/>
            <person name="Vanavichit A."/>
            <person name="Wang A."/>
            <person name="Wing R.A."/>
            <person name="Yamaguchi K."/>
            <person name="Yamamoto M."/>
            <person name="Yamamoto N."/>
            <person name="Yu Y."/>
            <person name="Zhang H."/>
            <person name="Zhao Q."/>
            <person name="Higo K."/>
            <person name="Burr B."/>
            <person name="Gojobori T."/>
            <person name="Sasaki T."/>
        </authorList>
    </citation>
    <scope>NUCLEOTIDE SEQUENCE</scope>
</reference>
<proteinExistence type="predicted"/>
<evidence type="ECO:0000313" key="4">
    <source>
        <dbReference type="Proteomes" id="UP000000763"/>
    </source>
</evidence>
<feature type="compositionally biased region" description="Low complexity" evidence="1">
    <location>
        <begin position="203"/>
        <end position="217"/>
    </location>
</feature>
<feature type="region of interest" description="Disordered" evidence="1">
    <location>
        <begin position="69"/>
        <end position="88"/>
    </location>
</feature>
<dbReference type="KEGG" id="dosa:Os02g0803800"/>
<name>Q0DWP5_ORYSJ</name>
<feature type="compositionally biased region" description="Low complexity" evidence="1">
    <location>
        <begin position="228"/>
        <end position="240"/>
    </location>
</feature>
<reference evidence="3" key="8">
    <citation type="submission" date="2012-08" db="EMBL/GenBank/DDBJ databases">
        <title>The Second Rice Annotation Project Meeting (RAP2).</title>
        <authorList>
            <consortium name="The Rice Annotation Project (RAP)"/>
        </authorList>
    </citation>
    <scope>NUCLEOTIDE SEQUENCE</scope>
</reference>
<dbReference type="AlphaFoldDB" id="Q0DWP5"/>
<feature type="compositionally biased region" description="Polar residues" evidence="1">
    <location>
        <begin position="187"/>
        <end position="201"/>
    </location>
</feature>
<reference evidence="3 4" key="2">
    <citation type="journal article" date="2005" name="Nature">
        <title>The map-based sequence of the rice genome.</title>
        <authorList>
            <consortium name="International rice genome sequencing project (IRGSP)"/>
            <person name="Matsumoto T."/>
            <person name="Wu J."/>
            <person name="Kanamori H."/>
            <person name="Katayose Y."/>
            <person name="Fujisawa M."/>
            <person name="Namiki N."/>
            <person name="Mizuno H."/>
            <person name="Yamamoto K."/>
            <person name="Antonio B.A."/>
            <person name="Baba T."/>
            <person name="Sakata K."/>
            <person name="Nagamura Y."/>
            <person name="Aoki H."/>
            <person name="Arikawa K."/>
            <person name="Arita K."/>
            <person name="Bito T."/>
            <person name="Chiden Y."/>
            <person name="Fujitsuka N."/>
            <person name="Fukunaka R."/>
            <person name="Hamada M."/>
            <person name="Harada C."/>
            <person name="Hayashi A."/>
            <person name="Hijishita S."/>
            <person name="Honda M."/>
            <person name="Hosokawa S."/>
            <person name="Ichikawa Y."/>
            <person name="Idonuma A."/>
            <person name="Iijima M."/>
            <person name="Ikeda M."/>
            <person name="Ikeno M."/>
            <person name="Ito K."/>
            <person name="Ito S."/>
            <person name="Ito T."/>
            <person name="Ito Y."/>
            <person name="Ito Y."/>
            <person name="Iwabuchi A."/>
            <person name="Kamiya K."/>
            <person name="Karasawa W."/>
            <person name="Kurita K."/>
            <person name="Katagiri S."/>
            <person name="Kikuta A."/>
            <person name="Kobayashi H."/>
            <person name="Kobayashi N."/>
            <person name="Machita K."/>
            <person name="Maehara T."/>
            <person name="Masukawa M."/>
            <person name="Mizubayashi T."/>
            <person name="Mukai Y."/>
            <person name="Nagasaki H."/>
            <person name="Nagata Y."/>
            <person name="Naito S."/>
            <person name="Nakashima M."/>
            <person name="Nakama Y."/>
            <person name="Nakamichi Y."/>
            <person name="Nakamura M."/>
            <person name="Meguro A."/>
            <person name="Negishi M."/>
            <person name="Ohta I."/>
            <person name="Ohta T."/>
            <person name="Okamoto M."/>
            <person name="Ono N."/>
            <person name="Saji S."/>
            <person name="Sakaguchi M."/>
            <person name="Sakai K."/>
            <person name="Shibata M."/>
            <person name="Shimokawa T."/>
            <person name="Song J."/>
            <person name="Takazaki Y."/>
            <person name="Terasawa K."/>
            <person name="Tsugane M."/>
            <person name="Tsuji K."/>
            <person name="Ueda S."/>
            <person name="Waki K."/>
            <person name="Yamagata H."/>
            <person name="Yamamoto M."/>
            <person name="Yamamoto S."/>
            <person name="Yamane H."/>
            <person name="Yoshiki S."/>
            <person name="Yoshihara R."/>
            <person name="Yukawa K."/>
            <person name="Zhong H."/>
            <person name="Yano M."/>
            <person name="Yuan Q."/>
            <person name="Ouyang S."/>
            <person name="Liu J."/>
            <person name="Jones K.M."/>
            <person name="Gansberger K."/>
            <person name="Moffat K."/>
            <person name="Hill J."/>
            <person name="Bera J."/>
            <person name="Fadrosh D."/>
            <person name="Jin S."/>
            <person name="Johri S."/>
            <person name="Kim M."/>
            <person name="Overton L."/>
            <person name="Reardon M."/>
            <person name="Tsitrin T."/>
            <person name="Vuong H."/>
            <person name="Weaver B."/>
            <person name="Ciecko A."/>
            <person name="Tallon L."/>
            <person name="Jackson J."/>
            <person name="Pai G."/>
            <person name="Aken S.V."/>
            <person name="Utterback T."/>
            <person name="Reidmuller S."/>
            <person name="Feldblyum T."/>
            <person name="Hsiao J."/>
            <person name="Zismann V."/>
            <person name="Iobst S."/>
            <person name="de Vazeille A.R."/>
            <person name="Buell C.R."/>
            <person name="Ying K."/>
            <person name="Li Y."/>
            <person name="Lu T."/>
            <person name="Huang Y."/>
            <person name="Zhao Q."/>
            <person name="Feng Q."/>
            <person name="Zhang L."/>
            <person name="Zhu J."/>
            <person name="Weng Q."/>
            <person name="Mu J."/>
            <person name="Lu Y."/>
            <person name="Fan D."/>
            <person name="Liu Y."/>
            <person name="Guan J."/>
            <person name="Zhang Y."/>
            <person name="Yu S."/>
            <person name="Liu X."/>
            <person name="Zhang Y."/>
            <person name="Hong G."/>
            <person name="Han B."/>
            <person name="Choisne N."/>
            <person name="Demange N."/>
            <person name="Orjeda G."/>
            <person name="Samain S."/>
            <person name="Cattolico L."/>
            <person name="Pelletier E."/>
            <person name="Couloux A."/>
            <person name="Segurens B."/>
            <person name="Wincker P."/>
            <person name="D'Hont A."/>
            <person name="Scarpelli C."/>
            <person name="Weissenbach J."/>
            <person name="Salanoubat M."/>
            <person name="Quetier F."/>
            <person name="Yu Y."/>
            <person name="Kim H.R."/>
            <person name="Rambo T."/>
            <person name="Currie J."/>
            <person name="Collura K."/>
            <person name="Luo M."/>
            <person name="Yang T."/>
            <person name="Ammiraju J.S.S."/>
            <person name="Engler F."/>
            <person name="Soderlund C."/>
            <person name="Wing R.A."/>
            <person name="Palmer L.E."/>
            <person name="de la Bastide M."/>
            <person name="Spiegel L."/>
            <person name="Nascimento L."/>
            <person name="Zutavern T."/>
            <person name="O'Shaughnessy A."/>
            <person name="Dike S."/>
            <person name="Dedhia N."/>
            <person name="Preston R."/>
            <person name="Balija V."/>
            <person name="McCombie W.R."/>
            <person name="Chow T."/>
            <person name="Chen H."/>
            <person name="Chung M."/>
            <person name="Chen C."/>
            <person name="Shaw J."/>
            <person name="Wu H."/>
            <person name="Hsiao K."/>
            <person name="Chao Y."/>
            <person name="Chu M."/>
            <person name="Cheng C."/>
            <person name="Hour A."/>
            <person name="Lee P."/>
            <person name="Lin S."/>
            <person name="Lin Y."/>
            <person name="Liou J."/>
            <person name="Liu S."/>
            <person name="Hsing Y."/>
            <person name="Raghuvanshi S."/>
            <person name="Mohanty A."/>
            <person name="Bharti A.K."/>
            <person name="Gaur A."/>
            <person name="Gupta V."/>
            <person name="Kumar D."/>
            <person name="Ravi V."/>
            <person name="Vij S."/>
            <person name="Kapur A."/>
            <person name="Khurana P."/>
            <person name="Khurana P."/>
            <person name="Khurana J.P."/>
            <person name="Tyagi A.K."/>
            <person name="Gaikwad K."/>
            <person name="Singh A."/>
            <person name="Dalal V."/>
            <person name="Srivastava S."/>
            <person name="Dixit A."/>
            <person name="Pal A.K."/>
            <person name="Ghazi I.A."/>
            <person name="Yadav M."/>
            <person name="Pandit A."/>
            <person name="Bhargava A."/>
            <person name="Sureshbabu K."/>
            <person name="Batra K."/>
            <person name="Sharma T.R."/>
            <person name="Mohapatra T."/>
            <person name="Singh N.K."/>
            <person name="Messing J."/>
            <person name="Nelson A.B."/>
            <person name="Fuks G."/>
            <person name="Kavchok S."/>
            <person name="Keizer G."/>
            <person name="Linton E."/>
            <person name="Llaca V."/>
            <person name="Song R."/>
            <person name="Tanyolac B."/>
            <person name="Young S."/>
            <person name="Ho-Il K."/>
            <person name="Hahn J.H."/>
            <person name="Sangsakoo G."/>
            <person name="Vanavichit A."/>
            <person name="de Mattos Luiz.A.T."/>
            <person name="Zimmer P.D."/>
            <person name="Malone G."/>
            <person name="Dellagostin O."/>
            <person name="de Oliveira A.C."/>
            <person name="Bevan M."/>
            <person name="Bancroft I."/>
            <person name="Minx P."/>
            <person name="Cordum H."/>
            <person name="Wilson R."/>
            <person name="Cheng Z."/>
            <person name="Jin W."/>
            <person name="Jiang J."/>
            <person name="Leong S.A."/>
            <person name="Iwama H."/>
            <person name="Gojobori T."/>
            <person name="Itoh T."/>
            <person name="Niimura Y."/>
            <person name="Fujii Y."/>
            <person name="Habara T."/>
            <person name="Sakai H."/>
            <person name="Sato Y."/>
            <person name="Wilson G."/>
            <person name="Kumar K."/>
            <person name="McCouch S."/>
            <person name="Juretic N."/>
            <person name="Hoen D."/>
            <person name="Wright S."/>
            <person name="Bruskiewich R."/>
            <person name="Bureau T."/>
            <person name="Miyao A."/>
            <person name="Hirochika H."/>
            <person name="Nishikawa T."/>
            <person name="Kadowaki K."/>
            <person name="Sugiura M."/>
            <person name="Burr B."/>
            <person name="Sasaki T."/>
        </authorList>
    </citation>
    <scope>NUCLEOTIDE SEQUENCE [LARGE SCALE GENOMIC DNA]</scope>
    <source>
        <strain evidence="4">cv. Nipponbare</strain>
    </source>
</reference>
<reference evidence="3" key="5">
    <citation type="journal article" date="2008" name="Nucleic Acids Res.">
        <title>The Rice Annotation Project Database (RAP-DB): 2008 update.</title>
        <authorList>
            <consortium name="The Rice Annotation Project (RAP)"/>
            <person name="Tanaka T."/>
            <person name="Antonio B.A."/>
            <person name="Kikuchi S."/>
            <person name="Matsumoto T."/>
            <person name="Nagamura Y."/>
            <person name="Numa H."/>
            <person name="Sakai H."/>
            <person name="Wu J."/>
            <person name="Itoh T."/>
            <person name="Sasaki T."/>
            <person name="Aono R."/>
            <person name="Fujii Y."/>
            <person name="Habara T."/>
            <person name="Harada E."/>
            <person name="Kanno M."/>
            <person name="Kawahara Y."/>
            <person name="Kawashima H."/>
            <person name="Kubooka H."/>
            <person name="Matsuya A."/>
            <person name="Nakaoka H."/>
            <person name="Saichi N."/>
            <person name="Sanbonmatsu R."/>
            <person name="Sato Y."/>
            <person name="Shinso Y."/>
            <person name="Suzuki M."/>
            <person name="Takeda J."/>
            <person name="Tanino M."/>
            <person name="Todokoro F."/>
            <person name="Yamaguchi K."/>
            <person name="Yamamoto N."/>
            <person name="Yamasaki C."/>
            <person name="Imanishi T."/>
            <person name="Okido T."/>
            <person name="Tada M."/>
            <person name="Ikeo K."/>
            <person name="Tateno Y."/>
            <person name="Gojobori T."/>
            <person name="Lin Y.C."/>
            <person name="Wei F.J."/>
            <person name="Hsing Y.I."/>
            <person name="Zhao Q."/>
            <person name="Han B."/>
            <person name="Kramer M.R."/>
            <person name="McCombie R.W."/>
            <person name="Lonsdale D."/>
            <person name="O'Donovan C.C."/>
            <person name="Whitfield E.J."/>
            <person name="Apweiler R."/>
            <person name="Koyanagi K.O."/>
            <person name="Khurana J.P."/>
            <person name="Raghuvanshi S."/>
            <person name="Singh N.K."/>
            <person name="Tyagi A.K."/>
            <person name="Haberer G."/>
            <person name="Fujisawa M."/>
            <person name="Hosokawa S."/>
            <person name="Ito Y."/>
            <person name="Ikawa H."/>
            <person name="Shibata M."/>
            <person name="Yamamoto M."/>
            <person name="Bruskiewich R.M."/>
            <person name="Hoen D.R."/>
            <person name="Bureau TE."/>
            <person name="Namiki N."/>
            <person name="Ohyanagi H."/>
            <person name="Sakai Y."/>
            <person name="Nobushima S."/>
            <person name="Sakata K."/>
            <person name="Barrero R.A."/>
            <person name="Sato Y."/>
            <person name="Souvorov A."/>
            <person name="Smith-White B."/>
            <person name="Tatusova T."/>
            <person name="An S."/>
            <person name="An G."/>
            <person name="OOta S."/>
            <person name="Fuks G."/>
            <person name="Messing J."/>
            <person name="Christie K.R."/>
            <person name="Lieberherr D."/>
            <person name="Kim H."/>
            <person name="Zuccolo A."/>
            <person name="Wing R.A."/>
            <person name="Nobuta K."/>
            <person name="Green P.J."/>
            <person name="Lu C."/>
            <person name="Meyers BC."/>
            <person name="Chaparro C."/>
            <person name="Piegu B."/>
            <person name="Panaud O."/>
            <person name="Echeverria M."/>
        </authorList>
    </citation>
    <scope>NUCLEOTIDE SEQUENCE</scope>
</reference>
<dbReference type="EMBL" id="AP008208">
    <property type="protein sequence ID" value="BAF10343.1"/>
    <property type="molecule type" value="Genomic_DNA"/>
</dbReference>
<dbReference type="EMBL" id="AP005056">
    <property type="protein sequence ID" value="BAD36045.1"/>
    <property type="molecule type" value="Genomic_DNA"/>
</dbReference>
<gene>
    <name evidence="3" type="ordered locus">Os02g0803800</name>
    <name evidence="2" type="ORF">P0689B12.32</name>
</gene>
<evidence type="ECO:0000313" key="2">
    <source>
        <dbReference type="EMBL" id="BAD36045.1"/>
    </source>
</evidence>
<evidence type="ECO:0000313" key="3">
    <source>
        <dbReference type="EMBL" id="BAF10343.1"/>
    </source>
</evidence>
<reference evidence="3" key="3">
    <citation type="journal article" date="2006" name="Nucleic Acids Res.">
        <title>The Rice Annotation Project Database (RAP-DB): hub for Oryza sativa ssp. japonica genome information.</title>
        <authorList>
            <person name="Ohyanagi H."/>
            <person name="Tanaka T."/>
            <person name="Sakai H."/>
            <person name="Shigemoto Y."/>
            <person name="Yamaguchi K."/>
            <person name="Habara T."/>
            <person name="Fujii Y."/>
            <person name="Antonio B.A."/>
            <person name="Nagamura Y."/>
            <person name="Imanishi T."/>
            <person name="Ikeo K."/>
            <person name="Itoh T."/>
            <person name="Gojobori T."/>
            <person name="Sasaki T."/>
        </authorList>
    </citation>
    <scope>NUCLEOTIDE SEQUENCE</scope>
</reference>
<reference evidence="3" key="7">
    <citation type="submission" date="2012-08" db="EMBL/GenBank/DDBJ databases">
        <title>Oryza sativa nipponbare(GA3) genomic DNA, chromosome 2.</title>
        <authorList>
            <consortium name="IRGSP(International Rice Genome Sequencing Project)"/>
        </authorList>
    </citation>
    <scope>NUCLEOTIDE SEQUENCE</scope>
</reference>
<accession>Q0DWP5</accession>
<sequence>MTDLGGWPSSHCKTSERSSSSSSSVTRLVVGGRIPAGTVGFRKRPVRKSNSWGGSSSWQLLLMMRRHRSSVRQKRSTSGRPDALGLKAPAIHPNSRRRKAMVEGKGIHLGGTVKSSGAVRGYRAFAQRGPNMAFMAAGMIWNMAHGTQCSSAMGGSQWWQKSTTIQSGRFARPARNAANGAARPSQAFLTSPSLSGVTSAVDSAPSGSPSTVSASAAAGGGDDRKGSPAPAGAWRGFAAWRGRRRRGPSPRGAWTAGGRGSCGRTPARGTSPRPGRRRRLLPSPTISRSPESSERVLV</sequence>
<feature type="compositionally biased region" description="Low complexity" evidence="1">
    <location>
        <begin position="9"/>
        <end position="24"/>
    </location>
</feature>
<feature type="compositionally biased region" description="Low complexity" evidence="1">
    <location>
        <begin position="263"/>
        <end position="273"/>
    </location>
</feature>
<feature type="region of interest" description="Disordered" evidence="1">
    <location>
        <begin position="1"/>
        <end position="26"/>
    </location>
</feature>
<reference evidence="2" key="1">
    <citation type="submission" date="2002-04" db="EMBL/GenBank/DDBJ databases">
        <title>Oryza sativa nipponbare(GA3) genomic DNA, chromosome 2, PAC clone:P0689B12.</title>
        <authorList>
            <person name="Sasaki T."/>
            <person name="Matsumoto T."/>
            <person name="Yamamoto K."/>
        </authorList>
    </citation>
    <scope>NUCLEOTIDE SEQUENCE</scope>
</reference>
<feature type="region of interest" description="Disordered" evidence="1">
    <location>
        <begin position="176"/>
        <end position="298"/>
    </location>
</feature>
<organism evidence="3 4">
    <name type="scientific">Oryza sativa subsp. japonica</name>
    <name type="common">Rice</name>
    <dbReference type="NCBI Taxonomy" id="39947"/>
    <lineage>
        <taxon>Eukaryota</taxon>
        <taxon>Viridiplantae</taxon>
        <taxon>Streptophyta</taxon>
        <taxon>Embryophyta</taxon>
        <taxon>Tracheophyta</taxon>
        <taxon>Spermatophyta</taxon>
        <taxon>Magnoliopsida</taxon>
        <taxon>Liliopsida</taxon>
        <taxon>Poales</taxon>
        <taxon>Poaceae</taxon>
        <taxon>BOP clade</taxon>
        <taxon>Oryzoideae</taxon>
        <taxon>Oryzeae</taxon>
        <taxon>Oryzinae</taxon>
        <taxon>Oryza</taxon>
        <taxon>Oryza sativa</taxon>
    </lineage>
</organism>
<reference evidence="4" key="6">
    <citation type="journal article" date="2008" name="Nucleic Acids Res.">
        <title>The rice annotation project database (RAP-DB): 2008 update.</title>
        <authorList>
            <consortium name="The rice annotation project (RAP)"/>
        </authorList>
    </citation>
    <scope>GENOME REANNOTATION</scope>
    <source>
        <strain evidence="4">cv. Nipponbare</strain>
    </source>
</reference>
<evidence type="ECO:0000256" key="1">
    <source>
        <dbReference type="SAM" id="MobiDB-lite"/>
    </source>
</evidence>
<protein>
    <submittedName>
        <fullName evidence="3">Os02g0803800 protein</fullName>
    </submittedName>
</protein>
<dbReference type="Gramene" id="Os02t0803800-01">
    <property type="protein sequence ID" value="Os02t0803800-01"/>
    <property type="gene ID" value="Os02g0803800"/>
</dbReference>
<dbReference type="Proteomes" id="UP000000763">
    <property type="component" value="Chromosome 2"/>
</dbReference>